<organism evidence="3 4">
    <name type="scientific">Thanatephorus cucumeris (strain AG1-IB / isolate 7/3/14)</name>
    <name type="common">Lettuce bottom rot fungus</name>
    <name type="synonym">Rhizoctonia solani</name>
    <dbReference type="NCBI Taxonomy" id="1108050"/>
    <lineage>
        <taxon>Eukaryota</taxon>
        <taxon>Fungi</taxon>
        <taxon>Dikarya</taxon>
        <taxon>Basidiomycota</taxon>
        <taxon>Agaricomycotina</taxon>
        <taxon>Agaricomycetes</taxon>
        <taxon>Cantharellales</taxon>
        <taxon>Ceratobasidiaceae</taxon>
        <taxon>Rhizoctonia</taxon>
        <taxon>Rhizoctonia solani AG-1</taxon>
    </lineage>
</organism>
<reference evidence="3 4" key="1">
    <citation type="journal article" date="2013" name="J. Biotechnol.">
        <title>Establishment and interpretation of the genome sequence of the phytopathogenic fungus Rhizoctonia solani AG1-IB isolate 7/3/14.</title>
        <authorList>
            <person name="Wibberg D.W."/>
            <person name="Jelonek L.J."/>
            <person name="Rupp O.R."/>
            <person name="Hennig M.H."/>
            <person name="Eikmeyer F.E."/>
            <person name="Goesmann A.G."/>
            <person name="Hartmann A.H."/>
            <person name="Borriss R.B."/>
            <person name="Grosch R.G."/>
            <person name="Puehler A.P."/>
            <person name="Schlueter A.S."/>
        </authorList>
    </citation>
    <scope>NUCLEOTIDE SEQUENCE [LARGE SCALE GENOMIC DNA]</scope>
    <source>
        <strain evidence="4">AG1-IB / isolate 7/3/14</strain>
    </source>
</reference>
<dbReference type="Proteomes" id="UP000012065">
    <property type="component" value="Unassembled WGS sequence"/>
</dbReference>
<evidence type="ECO:0000313" key="3">
    <source>
        <dbReference type="EMBL" id="CCO34075.1"/>
    </source>
</evidence>
<feature type="domain" description="Tf2-1-like SH3-like" evidence="2">
    <location>
        <begin position="15"/>
        <end position="80"/>
    </location>
</feature>
<dbReference type="InterPro" id="IPR056924">
    <property type="entry name" value="SH3_Tf2-1"/>
</dbReference>
<dbReference type="EMBL" id="CAOJ01012570">
    <property type="protein sequence ID" value="CCO34075.1"/>
    <property type="molecule type" value="Genomic_DNA"/>
</dbReference>
<feature type="compositionally biased region" description="Polar residues" evidence="1">
    <location>
        <begin position="597"/>
        <end position="606"/>
    </location>
</feature>
<comment type="caution">
    <text evidence="3">The sequence shown here is derived from an EMBL/GenBank/DDBJ whole genome shotgun (WGS) entry which is preliminary data.</text>
</comment>
<gene>
    <name evidence="3" type="ORF">BN14_08167</name>
</gene>
<evidence type="ECO:0000256" key="1">
    <source>
        <dbReference type="SAM" id="MobiDB-lite"/>
    </source>
</evidence>
<sequence>MHANKGRRPAPFTQGDLVFVSTKNMSVPEGKSRKLVNKYIGPLEIEEVVVEGTNYRVKLPDELKRRGIKSAFHASLLKPHIPSEDNRFPRHDYQQFAGLAGDEDQWSVEKITNHQGKGNRATFEVLWHGGEITWETYKAIKHLQALRQYFEAQGITHASQLPLRDEFVISDTEDSNSEDDGDESRNTGEKFLSENLRVNSARVLKDEHKGELDAPFIQVQLSTSLLYVLYKRCLTAAHPLTTCDSATTEITAVAHSRHYSSLICTTLRPVRSTHKPLSITRKPLAFSADKDVVLDADVDAEMPMDKAEAANLLPIETNHPSPMIPVLGQEEALRFLGMHLNDLQDWAAPGGVANHPNEDPNANAPESVPPIARSAIQVSPTNLPPTVPASSVPLEPPINHQLLRDLGYHTDQLVDRMGETMQAVDTILRSARDLEILLGRTHARVNNLEATLDSLSLETMMSPPSPPPIHPTSSTHTKKPGDSPKNSTTVSDSDSEPDLELKPSDLRLGSATSQFIDSLWRIINYERLKMQANKPQSRLLPPPRPSKETYRKVATIARLADTLFPSRSNTSSLGTLRCKTPDHVPQHRIPTPEFDTHPSSSLTQSEPRSKPTRTPSWEELKDKARKLIGKGKGRATESVSLMETTESEEERDKESDRE</sequence>
<feature type="compositionally biased region" description="Basic residues" evidence="1">
    <location>
        <begin position="623"/>
        <end position="633"/>
    </location>
</feature>
<proteinExistence type="predicted"/>
<feature type="compositionally biased region" description="Polar residues" evidence="1">
    <location>
        <begin position="565"/>
        <end position="574"/>
    </location>
</feature>
<feature type="region of interest" description="Disordered" evidence="1">
    <location>
        <begin position="565"/>
        <end position="658"/>
    </location>
</feature>
<dbReference type="AlphaFoldDB" id="M5C4W2"/>
<accession>M5C4W2</accession>
<evidence type="ECO:0000259" key="2">
    <source>
        <dbReference type="Pfam" id="PF24626"/>
    </source>
</evidence>
<feature type="region of interest" description="Disordered" evidence="1">
    <location>
        <begin position="171"/>
        <end position="190"/>
    </location>
</feature>
<dbReference type="InterPro" id="IPR016197">
    <property type="entry name" value="Chromo-like_dom_sf"/>
</dbReference>
<dbReference type="Pfam" id="PF24626">
    <property type="entry name" value="SH3_Tf2-1"/>
    <property type="match status" value="1"/>
</dbReference>
<feature type="compositionally biased region" description="Acidic residues" evidence="1">
    <location>
        <begin position="171"/>
        <end position="182"/>
    </location>
</feature>
<evidence type="ECO:0000313" key="4">
    <source>
        <dbReference type="Proteomes" id="UP000012065"/>
    </source>
</evidence>
<dbReference type="HOGENOM" id="CLU_416887_0_0_1"/>
<feature type="region of interest" description="Disordered" evidence="1">
    <location>
        <begin position="349"/>
        <end position="368"/>
    </location>
</feature>
<name>M5C4W2_THACB</name>
<dbReference type="SUPFAM" id="SSF54160">
    <property type="entry name" value="Chromo domain-like"/>
    <property type="match status" value="1"/>
</dbReference>
<feature type="region of interest" description="Disordered" evidence="1">
    <location>
        <begin position="458"/>
        <end position="505"/>
    </location>
</feature>
<dbReference type="CDD" id="cd00024">
    <property type="entry name" value="CD_CSD"/>
    <property type="match status" value="1"/>
</dbReference>
<protein>
    <recommendedName>
        <fullName evidence="2">Tf2-1-like SH3-like domain-containing protein</fullName>
    </recommendedName>
</protein>